<evidence type="ECO:0000313" key="5">
    <source>
        <dbReference type="Proteomes" id="UP000719267"/>
    </source>
</evidence>
<feature type="domain" description="HTH LytTR-type" evidence="3">
    <location>
        <begin position="150"/>
        <end position="259"/>
    </location>
</feature>
<feature type="domain" description="Response regulatory" evidence="2">
    <location>
        <begin position="2"/>
        <end position="114"/>
    </location>
</feature>
<feature type="modified residue" description="4-aspartylphosphate" evidence="1">
    <location>
        <position position="54"/>
    </location>
</feature>
<evidence type="ECO:0000313" key="4">
    <source>
        <dbReference type="EMBL" id="MBW2961731.1"/>
    </source>
</evidence>
<dbReference type="PROSITE" id="PS50110">
    <property type="entry name" value="RESPONSE_REGULATORY"/>
    <property type="match status" value="1"/>
</dbReference>
<dbReference type="GO" id="GO:0003677">
    <property type="term" value="F:DNA binding"/>
    <property type="evidence" value="ECO:0007669"/>
    <property type="project" value="UniProtKB-KW"/>
</dbReference>
<dbReference type="PANTHER" id="PTHR37299:SF1">
    <property type="entry name" value="STAGE 0 SPORULATION PROTEIN A HOMOLOG"/>
    <property type="match status" value="1"/>
</dbReference>
<evidence type="ECO:0000259" key="3">
    <source>
        <dbReference type="PROSITE" id="PS50930"/>
    </source>
</evidence>
<accession>A0ABS6W1K3</accession>
<keyword evidence="4" id="KW-0238">DNA-binding</keyword>
<comment type="caution">
    <text evidence="4">The sequence shown here is derived from an EMBL/GenBank/DDBJ whole genome shotgun (WGS) entry which is preliminary data.</text>
</comment>
<organism evidence="4 5">
    <name type="scientific">Mesonia aestuariivivens</name>
    <dbReference type="NCBI Taxonomy" id="2796128"/>
    <lineage>
        <taxon>Bacteria</taxon>
        <taxon>Pseudomonadati</taxon>
        <taxon>Bacteroidota</taxon>
        <taxon>Flavobacteriia</taxon>
        <taxon>Flavobacteriales</taxon>
        <taxon>Flavobacteriaceae</taxon>
        <taxon>Mesonia</taxon>
    </lineage>
</organism>
<evidence type="ECO:0000256" key="1">
    <source>
        <dbReference type="PROSITE-ProRule" id="PRU00169"/>
    </source>
</evidence>
<dbReference type="Pfam" id="PF04397">
    <property type="entry name" value="LytTR"/>
    <property type="match status" value="1"/>
</dbReference>
<dbReference type="PANTHER" id="PTHR37299">
    <property type="entry name" value="TRANSCRIPTIONAL REGULATOR-RELATED"/>
    <property type="match status" value="1"/>
</dbReference>
<keyword evidence="5" id="KW-1185">Reference proteome</keyword>
<dbReference type="Proteomes" id="UP000719267">
    <property type="component" value="Unassembled WGS sequence"/>
</dbReference>
<name>A0ABS6W1K3_9FLAO</name>
<dbReference type="InterPro" id="IPR001789">
    <property type="entry name" value="Sig_transdc_resp-reg_receiver"/>
</dbReference>
<dbReference type="PROSITE" id="PS50930">
    <property type="entry name" value="HTH_LYTTR"/>
    <property type="match status" value="1"/>
</dbReference>
<evidence type="ECO:0000259" key="2">
    <source>
        <dbReference type="PROSITE" id="PS50110"/>
    </source>
</evidence>
<reference evidence="4 5" key="1">
    <citation type="submission" date="2021-07" db="EMBL/GenBank/DDBJ databases">
        <title>Mesonia aestuariivivens sp. nov., isolated from a tidal flat.</title>
        <authorList>
            <person name="Kim Y.-O."/>
            <person name="Yoon J.-H."/>
        </authorList>
    </citation>
    <scope>NUCLEOTIDE SEQUENCE [LARGE SCALE GENOMIC DNA]</scope>
    <source>
        <strain evidence="4 5">JHPTF-M18</strain>
    </source>
</reference>
<dbReference type="Pfam" id="PF00072">
    <property type="entry name" value="Response_reg"/>
    <property type="match status" value="1"/>
</dbReference>
<gene>
    <name evidence="4" type="ORF">KW502_07965</name>
</gene>
<proteinExistence type="predicted"/>
<dbReference type="InterPro" id="IPR046947">
    <property type="entry name" value="LytR-like"/>
</dbReference>
<protein>
    <submittedName>
        <fullName evidence="4">LytTR family DNA-binding domain-containing protein</fullName>
    </submittedName>
</protein>
<dbReference type="EMBL" id="JAHWDF010000007">
    <property type="protein sequence ID" value="MBW2961731.1"/>
    <property type="molecule type" value="Genomic_DNA"/>
</dbReference>
<dbReference type="SMART" id="SM00448">
    <property type="entry name" value="REC"/>
    <property type="match status" value="1"/>
</dbReference>
<dbReference type="RefSeq" id="WP_219040021.1">
    <property type="nucleotide sequence ID" value="NZ_JAHWDF010000007.1"/>
</dbReference>
<dbReference type="SMART" id="SM00850">
    <property type="entry name" value="LytTR"/>
    <property type="match status" value="1"/>
</dbReference>
<dbReference type="InterPro" id="IPR007492">
    <property type="entry name" value="LytTR_DNA-bd_dom"/>
</dbReference>
<sequence>MEVVIIEDEDLAADSLKKLLLKTPYNLNIKKRLESVSEAIEWFKQNNCDLIFSDVSLGDGESFEIFEALNIDTPIIFTTAFDHYAIQSFQFHAVDYLLKPYNQIKLNKALEKYINTQKHKIQFYPNQQNLDNLISRLSNMSEVSSYQTRFLISKGEELLSIKSEETAYFMAEDKSLFLFTRKGEVFLYDDTLYNLENKLSPKDFFKVNRKFIVRHNAIKSIIKYSQSRLKIELQPAPNFNASILISAKNIQSFKEWLNN</sequence>
<keyword evidence="1" id="KW-0597">Phosphoprotein</keyword>